<name>A0A7M7ITP2_NASVI</name>
<evidence type="ECO:0000256" key="5">
    <source>
        <dbReference type="RuleBase" id="RU004379"/>
    </source>
</evidence>
<dbReference type="EnsemblMetazoa" id="XM_016986948">
    <property type="protein sequence ID" value="XP_016842437"/>
    <property type="gene ID" value="LOC100121537"/>
</dbReference>
<keyword evidence="2 5" id="KW-0812">Transmembrane</keyword>
<dbReference type="OrthoDB" id="7933078at2759"/>
<dbReference type="Pfam" id="PF01027">
    <property type="entry name" value="Bax1-I"/>
    <property type="match status" value="1"/>
</dbReference>
<evidence type="ECO:0000256" key="1">
    <source>
        <dbReference type="ARBA" id="ARBA00004141"/>
    </source>
</evidence>
<organism evidence="6 7">
    <name type="scientific">Nasonia vitripennis</name>
    <name type="common">Parasitic wasp</name>
    <dbReference type="NCBI Taxonomy" id="7425"/>
    <lineage>
        <taxon>Eukaryota</taxon>
        <taxon>Metazoa</taxon>
        <taxon>Ecdysozoa</taxon>
        <taxon>Arthropoda</taxon>
        <taxon>Hexapoda</taxon>
        <taxon>Insecta</taxon>
        <taxon>Pterygota</taxon>
        <taxon>Neoptera</taxon>
        <taxon>Endopterygota</taxon>
        <taxon>Hymenoptera</taxon>
        <taxon>Apocrita</taxon>
        <taxon>Proctotrupomorpha</taxon>
        <taxon>Chalcidoidea</taxon>
        <taxon>Pteromalidae</taxon>
        <taxon>Pteromalinae</taxon>
        <taxon>Nasonia</taxon>
    </lineage>
</organism>
<dbReference type="GO" id="GO:0016020">
    <property type="term" value="C:membrane"/>
    <property type="evidence" value="ECO:0007669"/>
    <property type="project" value="UniProtKB-SubCell"/>
</dbReference>
<dbReference type="KEGG" id="nvi:100121537"/>
<keyword evidence="3 5" id="KW-1133">Transmembrane helix</keyword>
<dbReference type="PANTHER" id="PTHR23291">
    <property type="entry name" value="BAX INHIBITOR-RELATED"/>
    <property type="match status" value="1"/>
</dbReference>
<evidence type="ECO:0000313" key="7">
    <source>
        <dbReference type="Proteomes" id="UP000002358"/>
    </source>
</evidence>
<evidence type="ECO:0000313" key="6">
    <source>
        <dbReference type="EnsemblMetazoa" id="XP_016842437"/>
    </source>
</evidence>
<feature type="transmembrane region" description="Helical" evidence="5">
    <location>
        <begin position="194"/>
        <end position="213"/>
    </location>
</feature>
<keyword evidence="7" id="KW-1185">Reference proteome</keyword>
<dbReference type="InParanoid" id="A0A7M7ITP2"/>
<feature type="transmembrane region" description="Helical" evidence="5">
    <location>
        <begin position="225"/>
        <end position="250"/>
    </location>
</feature>
<feature type="transmembrane region" description="Helical" evidence="5">
    <location>
        <begin position="137"/>
        <end position="158"/>
    </location>
</feature>
<comment type="similarity">
    <text evidence="5">Belongs to the BI1 family.</text>
</comment>
<evidence type="ECO:0000256" key="4">
    <source>
        <dbReference type="ARBA" id="ARBA00023136"/>
    </source>
</evidence>
<evidence type="ECO:0000256" key="2">
    <source>
        <dbReference type="ARBA" id="ARBA00022692"/>
    </source>
</evidence>
<dbReference type="PANTHER" id="PTHR23291:SF50">
    <property type="entry name" value="PROTEIN LIFEGUARD 4"/>
    <property type="match status" value="1"/>
</dbReference>
<feature type="transmembrane region" description="Helical" evidence="5">
    <location>
        <begin position="86"/>
        <end position="104"/>
    </location>
</feature>
<comment type="subcellular location">
    <subcellularLocation>
        <location evidence="1">Membrane</location>
        <topology evidence="1">Multi-pass membrane protein</topology>
    </subcellularLocation>
</comment>
<dbReference type="Proteomes" id="UP000002358">
    <property type="component" value="Chromosome 5"/>
</dbReference>
<dbReference type="GO" id="GO:0043066">
    <property type="term" value="P:negative regulation of apoptotic process"/>
    <property type="evidence" value="ECO:0007669"/>
    <property type="project" value="TreeGrafter"/>
</dbReference>
<reference evidence="6" key="1">
    <citation type="submission" date="2021-01" db="UniProtKB">
        <authorList>
            <consortium name="EnsemblMetazoa"/>
        </authorList>
    </citation>
    <scope>IDENTIFICATION</scope>
</reference>
<dbReference type="InterPro" id="IPR006214">
    <property type="entry name" value="Bax_inhibitor_1-related"/>
</dbReference>
<accession>A0A7M7ITP2</accession>
<dbReference type="SMR" id="A0A7M7ITP2"/>
<feature type="transmembrane region" description="Helical" evidence="5">
    <location>
        <begin position="170"/>
        <end position="188"/>
    </location>
</feature>
<dbReference type="OMA" id="FGVMSLY"/>
<sequence length="252" mass="28271">MMNQSLTDPLILSETDIEGGGKEERNSVQNDFAYHNNVHNAAIKIRMAFIRKVYGLLSMQLLMTVIIAGIFCLVEPVKFYVTHTGWPIMTSFFVTFGILIALHIKRRDHPSNLILLACFTLVQACTIGIVVSLYDVFLVLEALFITLTVVIALTAFTFQTKRDFSAMHAGLFSGLCVLLIGGLLQVFILSSLMELLLCVGGAMLFSFFIIFDTQLLMKTLSPEEYILATINIYLDIINLFLYILRILAIARK</sequence>
<gene>
    <name evidence="6" type="primary">100121537</name>
</gene>
<evidence type="ECO:0000256" key="3">
    <source>
        <dbReference type="ARBA" id="ARBA00022989"/>
    </source>
</evidence>
<keyword evidence="4 5" id="KW-0472">Membrane</keyword>
<feature type="transmembrane region" description="Helical" evidence="5">
    <location>
        <begin position="53"/>
        <end position="74"/>
    </location>
</feature>
<proteinExistence type="inferred from homology"/>
<dbReference type="AlphaFoldDB" id="A0A7M7ITP2"/>
<feature type="transmembrane region" description="Helical" evidence="5">
    <location>
        <begin position="113"/>
        <end position="131"/>
    </location>
</feature>
<dbReference type="EnsemblMetazoa" id="XM_016986949">
    <property type="protein sequence ID" value="XP_016842438"/>
    <property type="gene ID" value="LOC100121537"/>
</dbReference>
<protein>
    <submittedName>
        <fullName evidence="6">Uncharacterized protein</fullName>
    </submittedName>
</protein>